<dbReference type="Pfam" id="PF24135">
    <property type="entry name" value="DUF7402"/>
    <property type="match status" value="1"/>
</dbReference>
<dbReference type="OrthoDB" id="5674083at2"/>
<name>A0A4R1QTJ4_9FIRM</name>
<dbReference type="STRING" id="1469948.GCA_000732725_03174"/>
<dbReference type="Proteomes" id="UP000295718">
    <property type="component" value="Unassembled WGS sequence"/>
</dbReference>
<evidence type="ECO:0000313" key="3">
    <source>
        <dbReference type="Proteomes" id="UP000295718"/>
    </source>
</evidence>
<evidence type="ECO:0000259" key="1">
    <source>
        <dbReference type="Pfam" id="PF24135"/>
    </source>
</evidence>
<protein>
    <recommendedName>
        <fullName evidence="1">DUF7402 domain-containing protein</fullName>
    </recommendedName>
</protein>
<proteinExistence type="predicted"/>
<sequence length="262" mass="29943">MAVLALKVLDKNGKTVCVSSGEDYVSLVCTKEYAEGDRIVLETSEKNIHVILQVDDAMGPAFVYITDNVSYQIPFGEKRICYSPKVFYGSRHYLYARMAREDEIKSYRNLALNVCDQHGETNCYPHAEANVETRGESVFAARNAIDGVCENRSHGEWPYESWGINRREDAYMSVDFGHEVETDKIVLYTRSDFPHDNWWKQVTLTFSDGTSIEWDLEKSSLPHILEFGKKRITWVRFGNLIKSDDPSPFPALSQIEVYGTIV</sequence>
<dbReference type="Gene3D" id="2.60.120.260">
    <property type="entry name" value="Galactose-binding domain-like"/>
    <property type="match status" value="1"/>
</dbReference>
<accession>A0A4R1QTJ4</accession>
<dbReference type="AlphaFoldDB" id="A0A4R1QTJ4"/>
<reference evidence="2 3" key="1">
    <citation type="submission" date="2019-03" db="EMBL/GenBank/DDBJ databases">
        <title>Genomic Encyclopedia of Type Strains, Phase IV (KMG-IV): sequencing the most valuable type-strain genomes for metagenomic binning, comparative biology and taxonomic classification.</title>
        <authorList>
            <person name="Goeker M."/>
        </authorList>
    </citation>
    <scope>NUCLEOTIDE SEQUENCE [LARGE SCALE GENOMIC DNA]</scope>
    <source>
        <strain evidence="2 3">DSM 100556</strain>
    </source>
</reference>
<comment type="caution">
    <text evidence="2">The sequence shown here is derived from an EMBL/GenBank/DDBJ whole genome shotgun (WGS) entry which is preliminary data.</text>
</comment>
<organism evidence="2 3">
    <name type="scientific">Kineothrix alysoides</name>
    <dbReference type="NCBI Taxonomy" id="1469948"/>
    <lineage>
        <taxon>Bacteria</taxon>
        <taxon>Bacillati</taxon>
        <taxon>Bacillota</taxon>
        <taxon>Clostridia</taxon>
        <taxon>Lachnospirales</taxon>
        <taxon>Lachnospiraceae</taxon>
        <taxon>Kineothrix</taxon>
    </lineage>
</organism>
<dbReference type="RefSeq" id="WP_031391819.1">
    <property type="nucleotide sequence ID" value="NZ_JPNB01000002.1"/>
</dbReference>
<dbReference type="EMBL" id="SLUO01000009">
    <property type="protein sequence ID" value="TCL57178.1"/>
    <property type="molecule type" value="Genomic_DNA"/>
</dbReference>
<keyword evidence="3" id="KW-1185">Reference proteome</keyword>
<dbReference type="InterPro" id="IPR008979">
    <property type="entry name" value="Galactose-bd-like_sf"/>
</dbReference>
<gene>
    <name evidence="2" type="ORF">EDD76_10940</name>
</gene>
<dbReference type="InterPro" id="IPR055826">
    <property type="entry name" value="DUF7402"/>
</dbReference>
<feature type="domain" description="DUF7402" evidence="1">
    <location>
        <begin position="127"/>
        <end position="237"/>
    </location>
</feature>
<evidence type="ECO:0000313" key="2">
    <source>
        <dbReference type="EMBL" id="TCL57178.1"/>
    </source>
</evidence>
<dbReference type="SUPFAM" id="SSF49785">
    <property type="entry name" value="Galactose-binding domain-like"/>
    <property type="match status" value="1"/>
</dbReference>